<gene>
    <name evidence="1" type="ORF">SAMN06265355_102166</name>
</gene>
<proteinExistence type="predicted"/>
<dbReference type="AlphaFoldDB" id="A0A238VRN3"/>
<accession>A0A238VRN3</accession>
<sequence length="33" mass="3685">MVRHGKFPRAEIPFFGTVRDSKPAESALAQKRG</sequence>
<protein>
    <submittedName>
        <fullName evidence="1">Uncharacterized protein</fullName>
    </submittedName>
</protein>
<organism evidence="1 2">
    <name type="scientific">Actinomadura mexicana</name>
    <dbReference type="NCBI Taxonomy" id="134959"/>
    <lineage>
        <taxon>Bacteria</taxon>
        <taxon>Bacillati</taxon>
        <taxon>Actinomycetota</taxon>
        <taxon>Actinomycetes</taxon>
        <taxon>Streptosporangiales</taxon>
        <taxon>Thermomonosporaceae</taxon>
        <taxon>Actinomadura</taxon>
    </lineage>
</organism>
<keyword evidence="2" id="KW-1185">Reference proteome</keyword>
<dbReference type="Proteomes" id="UP000198420">
    <property type="component" value="Unassembled WGS sequence"/>
</dbReference>
<reference evidence="2" key="1">
    <citation type="submission" date="2017-06" db="EMBL/GenBank/DDBJ databases">
        <authorList>
            <person name="Varghese N."/>
            <person name="Submissions S."/>
        </authorList>
    </citation>
    <scope>NUCLEOTIDE SEQUENCE [LARGE SCALE GENOMIC DNA]</scope>
    <source>
        <strain evidence="2">DSM 44485</strain>
    </source>
</reference>
<evidence type="ECO:0000313" key="1">
    <source>
        <dbReference type="EMBL" id="SNR36159.1"/>
    </source>
</evidence>
<evidence type="ECO:0000313" key="2">
    <source>
        <dbReference type="Proteomes" id="UP000198420"/>
    </source>
</evidence>
<dbReference type="EMBL" id="FZNP01000002">
    <property type="protein sequence ID" value="SNR36159.1"/>
    <property type="molecule type" value="Genomic_DNA"/>
</dbReference>
<name>A0A238VRN3_9ACTN</name>